<evidence type="ECO:0000313" key="3">
    <source>
        <dbReference type="EMBL" id="KIH69274.1"/>
    </source>
</evidence>
<dbReference type="GO" id="GO:0051537">
    <property type="term" value="F:2 iron, 2 sulfur cluster binding"/>
    <property type="evidence" value="ECO:0007669"/>
    <property type="project" value="InterPro"/>
</dbReference>
<dbReference type="SUPFAM" id="SSF81502">
    <property type="entry name" value="ISP transmembrane anchor"/>
    <property type="match status" value="1"/>
</dbReference>
<dbReference type="EMBL" id="KN726189">
    <property type="protein sequence ID" value="KIH69274.1"/>
    <property type="molecule type" value="Genomic_DNA"/>
</dbReference>
<dbReference type="GO" id="GO:0008121">
    <property type="term" value="F:quinol-cytochrome-c reductase activity"/>
    <property type="evidence" value="ECO:0007669"/>
    <property type="project" value="InterPro"/>
</dbReference>
<dbReference type="InterPro" id="IPR036922">
    <property type="entry name" value="Rieske_2Fe-2S_sf"/>
</dbReference>
<gene>
    <name evidence="3" type="ORF">ANCDUO_00382</name>
</gene>
<dbReference type="Proteomes" id="UP000054047">
    <property type="component" value="Unassembled WGS sequence"/>
</dbReference>
<organism evidence="3 4">
    <name type="scientific">Ancylostoma duodenale</name>
    <dbReference type="NCBI Taxonomy" id="51022"/>
    <lineage>
        <taxon>Eukaryota</taxon>
        <taxon>Metazoa</taxon>
        <taxon>Ecdysozoa</taxon>
        <taxon>Nematoda</taxon>
        <taxon>Chromadorea</taxon>
        <taxon>Rhabditida</taxon>
        <taxon>Rhabditina</taxon>
        <taxon>Rhabditomorpha</taxon>
        <taxon>Strongyloidea</taxon>
        <taxon>Ancylostomatidae</taxon>
        <taxon>Ancylostomatinae</taxon>
        <taxon>Ancylostoma</taxon>
    </lineage>
</organism>
<feature type="region of interest" description="Disordered" evidence="1">
    <location>
        <begin position="62"/>
        <end position="81"/>
    </location>
</feature>
<accession>A0A0C2HC95</accession>
<sequence>MKSKEEGLVNITPVEDVVRIADTLQAPARLNRLLSLNNATKGVNALSRRFAHTDVKFPDMSKYRRESTLDPEKSARDTEDKRRALQHTVYYGAGGVMSLWAAKEMVQGIVYFKGMAADQVALAHTEVDMNEIPEGQTRTYEWRGKPVFVKHRTRNEIA</sequence>
<keyword evidence="3" id="KW-0472">Membrane</keyword>
<evidence type="ECO:0000256" key="1">
    <source>
        <dbReference type="SAM" id="MobiDB-lite"/>
    </source>
</evidence>
<keyword evidence="4" id="KW-1185">Reference proteome</keyword>
<dbReference type="Pfam" id="PF02921">
    <property type="entry name" value="UCR_TM"/>
    <property type="match status" value="1"/>
</dbReference>
<name>A0A0C2HC95_9BILA</name>
<feature type="non-terminal residue" evidence="3">
    <location>
        <position position="158"/>
    </location>
</feature>
<dbReference type="Gene3D" id="2.102.10.10">
    <property type="entry name" value="Rieske [2Fe-2S] iron-sulphur domain"/>
    <property type="match status" value="1"/>
</dbReference>
<proteinExistence type="predicted"/>
<feature type="domain" description="Cytochrome b-c1 complex subunit Rieske transmembrane" evidence="2">
    <location>
        <begin position="52"/>
        <end position="118"/>
    </location>
</feature>
<dbReference type="InterPro" id="IPR014349">
    <property type="entry name" value="Rieske_Fe-S_prot"/>
</dbReference>
<dbReference type="InterPro" id="IPR037008">
    <property type="entry name" value="bc1_Rieske_TM_sf"/>
</dbReference>
<evidence type="ECO:0000259" key="2">
    <source>
        <dbReference type="Pfam" id="PF02921"/>
    </source>
</evidence>
<dbReference type="PANTHER" id="PTHR10134">
    <property type="entry name" value="CYTOCHROME B-C1 COMPLEX SUBUNIT RIESKE, MITOCHONDRIAL"/>
    <property type="match status" value="1"/>
</dbReference>
<dbReference type="InterPro" id="IPR004192">
    <property type="entry name" value="Rieske_TM"/>
</dbReference>
<dbReference type="SUPFAM" id="SSF50022">
    <property type="entry name" value="ISP domain"/>
    <property type="match status" value="1"/>
</dbReference>
<reference evidence="3 4" key="1">
    <citation type="submission" date="2013-12" db="EMBL/GenBank/DDBJ databases">
        <title>Draft genome of the parsitic nematode Ancylostoma duodenale.</title>
        <authorList>
            <person name="Mitreva M."/>
        </authorList>
    </citation>
    <scope>NUCLEOTIDE SEQUENCE [LARGE SCALE GENOMIC DNA]</scope>
    <source>
        <strain evidence="3 4">Zhejiang</strain>
    </source>
</reference>
<dbReference type="OrthoDB" id="1637982at2759"/>
<protein>
    <submittedName>
        <fullName evidence="3">Ubiquinol cytochrome reductase transmembrane region</fullName>
    </submittedName>
</protein>
<keyword evidence="3" id="KW-0812">Transmembrane</keyword>
<dbReference type="AlphaFoldDB" id="A0A0C2HC95"/>
<dbReference type="Gene3D" id="1.20.5.270">
    <property type="entry name" value="Ubiquinol cytochrome reductase, transmembrane domain"/>
    <property type="match status" value="1"/>
</dbReference>
<evidence type="ECO:0000313" key="4">
    <source>
        <dbReference type="Proteomes" id="UP000054047"/>
    </source>
</evidence>